<evidence type="ECO:0000313" key="3">
    <source>
        <dbReference type="Proteomes" id="UP000192738"/>
    </source>
</evidence>
<dbReference type="EMBL" id="FWXI01000003">
    <property type="protein sequence ID" value="SMC45180.1"/>
    <property type="molecule type" value="Genomic_DNA"/>
</dbReference>
<keyword evidence="3" id="KW-1185">Reference proteome</keyword>
<proteinExistence type="predicted"/>
<reference evidence="2 3" key="1">
    <citation type="submission" date="2017-04" db="EMBL/GenBank/DDBJ databases">
        <authorList>
            <person name="Afonso C.L."/>
            <person name="Miller P.J."/>
            <person name="Scott M.A."/>
            <person name="Spackman E."/>
            <person name="Goraichik I."/>
            <person name="Dimitrov K.M."/>
            <person name="Suarez D.L."/>
            <person name="Swayne D.E."/>
        </authorList>
    </citation>
    <scope>NUCLEOTIDE SEQUENCE [LARGE SCALE GENOMIC DNA]</scope>
    <source>
        <strain evidence="2 3">DSM 5090</strain>
    </source>
</reference>
<protein>
    <submittedName>
        <fullName evidence="2">Uncharacterized protein</fullName>
    </submittedName>
</protein>
<dbReference type="RefSeq" id="WP_176215393.1">
    <property type="nucleotide sequence ID" value="NZ_CP155572.1"/>
</dbReference>
<gene>
    <name evidence="2" type="ORF">SAMN04488500_103115</name>
</gene>
<sequence>MEKLGQKSSAEETKEQKAVDSLTHRPDQNLKDKLSNVVEVIDSLP</sequence>
<name>A0A1W1Z9S5_9FIRM</name>
<evidence type="ECO:0000256" key="1">
    <source>
        <dbReference type="SAM" id="MobiDB-lite"/>
    </source>
</evidence>
<dbReference type="Proteomes" id="UP000192738">
    <property type="component" value="Unassembled WGS sequence"/>
</dbReference>
<dbReference type="AlphaFoldDB" id="A0A1W1Z9S5"/>
<accession>A0A1W1Z9S5</accession>
<feature type="region of interest" description="Disordered" evidence="1">
    <location>
        <begin position="1"/>
        <end position="34"/>
    </location>
</feature>
<organism evidence="2 3">
    <name type="scientific">Sporomusa malonica</name>
    <dbReference type="NCBI Taxonomy" id="112901"/>
    <lineage>
        <taxon>Bacteria</taxon>
        <taxon>Bacillati</taxon>
        <taxon>Bacillota</taxon>
        <taxon>Negativicutes</taxon>
        <taxon>Selenomonadales</taxon>
        <taxon>Sporomusaceae</taxon>
        <taxon>Sporomusa</taxon>
    </lineage>
</organism>
<evidence type="ECO:0000313" key="2">
    <source>
        <dbReference type="EMBL" id="SMC45180.1"/>
    </source>
</evidence>